<name>A0A0F9D045_9ZZZZ</name>
<feature type="domain" description="SCP2" evidence="1">
    <location>
        <begin position="14"/>
        <end position="111"/>
    </location>
</feature>
<dbReference type="InterPro" id="IPR036527">
    <property type="entry name" value="SCP2_sterol-bd_dom_sf"/>
</dbReference>
<dbReference type="GO" id="GO:0006744">
    <property type="term" value="P:ubiquinone biosynthetic process"/>
    <property type="evidence" value="ECO:0007669"/>
    <property type="project" value="InterPro"/>
</dbReference>
<comment type="caution">
    <text evidence="2">The sequence shown here is derived from an EMBL/GenBank/DDBJ whole genome shotgun (WGS) entry which is preliminary data.</text>
</comment>
<evidence type="ECO:0000313" key="2">
    <source>
        <dbReference type="EMBL" id="KKL05468.1"/>
    </source>
</evidence>
<dbReference type="PANTHER" id="PTHR38693:SF1">
    <property type="entry name" value="UBIQUINONE BIOSYNTHESIS ACCESSORY FACTOR UBIJ"/>
    <property type="match status" value="1"/>
</dbReference>
<dbReference type="AlphaFoldDB" id="A0A0F9D045"/>
<accession>A0A0F9D045</accession>
<dbReference type="PANTHER" id="PTHR38693">
    <property type="entry name" value="UBIQUINONE BIOSYNTHESIS PROTEIN UBIJ"/>
    <property type="match status" value="1"/>
</dbReference>
<organism evidence="2">
    <name type="scientific">marine sediment metagenome</name>
    <dbReference type="NCBI Taxonomy" id="412755"/>
    <lineage>
        <taxon>unclassified sequences</taxon>
        <taxon>metagenomes</taxon>
        <taxon>ecological metagenomes</taxon>
    </lineage>
</organism>
<sequence>MLNNFIVALVESILNTALQLDLSLSDRLAPIAQQRLLIDIRDWQQQFLVVFTGQQLHIYNTTEQQFDCMISADMQTLMALKNPAMLTQLIRQDKLDLQGDLHIAQGFSSAFAALDIDWPEHLSRYLGDAAAQQLWLLVKQTQQQGQKANNKLSTTLTTLCQDELKVTIHPLELEQFKQHTRQLKSHTAQLELRVNQLLQAK</sequence>
<dbReference type="InterPro" id="IPR003033">
    <property type="entry name" value="SCP2_sterol-bd_dom"/>
</dbReference>
<gene>
    <name evidence="2" type="ORF">LCGC14_2605730</name>
</gene>
<dbReference type="InterPro" id="IPR038989">
    <property type="entry name" value="UbiJ"/>
</dbReference>
<reference evidence="2" key="1">
    <citation type="journal article" date="2015" name="Nature">
        <title>Complex archaea that bridge the gap between prokaryotes and eukaryotes.</title>
        <authorList>
            <person name="Spang A."/>
            <person name="Saw J.H."/>
            <person name="Jorgensen S.L."/>
            <person name="Zaremba-Niedzwiedzka K."/>
            <person name="Martijn J."/>
            <person name="Lind A.E."/>
            <person name="van Eijk R."/>
            <person name="Schleper C."/>
            <person name="Guy L."/>
            <person name="Ettema T.J."/>
        </authorList>
    </citation>
    <scope>NUCLEOTIDE SEQUENCE</scope>
</reference>
<dbReference type="HAMAP" id="MF_02215">
    <property type="entry name" value="UbiJ"/>
    <property type="match status" value="1"/>
</dbReference>
<evidence type="ECO:0000259" key="1">
    <source>
        <dbReference type="Pfam" id="PF02036"/>
    </source>
</evidence>
<protein>
    <recommendedName>
        <fullName evidence="1">SCP2 domain-containing protein</fullName>
    </recommendedName>
</protein>
<dbReference type="EMBL" id="LAZR01044103">
    <property type="protein sequence ID" value="KKL05468.1"/>
    <property type="molecule type" value="Genomic_DNA"/>
</dbReference>
<proteinExistence type="inferred from homology"/>
<dbReference type="Pfam" id="PF02036">
    <property type="entry name" value="SCP2"/>
    <property type="match status" value="1"/>
</dbReference>
<dbReference type="SUPFAM" id="SSF55718">
    <property type="entry name" value="SCP-like"/>
    <property type="match status" value="1"/>
</dbReference>